<sequence length="168" mass="19173">MCPTTHTRSPRIQPFKFFHLQGTAVTVDASRIAVREANTPTVRVMLINLTRLVMWLPKSLLSTLREERNCLFPQLFLDVLTDPKQLLITQGHRASWGLRRNIAIDSGATLTALPTIFYCQLKAVIKQAIKIRPLVDDNSTTLCYKDLEAVDVPPVTVHFITQPIYRYR</sequence>
<reference evidence="1 2" key="1">
    <citation type="journal article" date="2021" name="BMC Genomics">
        <title>Datura genome reveals duplications of psychoactive alkaloid biosynthetic genes and high mutation rate following tissue culture.</title>
        <authorList>
            <person name="Rajewski A."/>
            <person name="Carter-House D."/>
            <person name="Stajich J."/>
            <person name="Litt A."/>
        </authorList>
    </citation>
    <scope>NUCLEOTIDE SEQUENCE [LARGE SCALE GENOMIC DNA]</scope>
    <source>
        <strain evidence="1">AR-01</strain>
    </source>
</reference>
<name>A0ABS8S1M0_DATST</name>
<organism evidence="1 2">
    <name type="scientific">Datura stramonium</name>
    <name type="common">Jimsonweed</name>
    <name type="synonym">Common thornapple</name>
    <dbReference type="NCBI Taxonomy" id="4076"/>
    <lineage>
        <taxon>Eukaryota</taxon>
        <taxon>Viridiplantae</taxon>
        <taxon>Streptophyta</taxon>
        <taxon>Embryophyta</taxon>
        <taxon>Tracheophyta</taxon>
        <taxon>Spermatophyta</taxon>
        <taxon>Magnoliopsida</taxon>
        <taxon>eudicotyledons</taxon>
        <taxon>Gunneridae</taxon>
        <taxon>Pentapetalae</taxon>
        <taxon>asterids</taxon>
        <taxon>lamiids</taxon>
        <taxon>Solanales</taxon>
        <taxon>Solanaceae</taxon>
        <taxon>Solanoideae</taxon>
        <taxon>Datureae</taxon>
        <taxon>Datura</taxon>
    </lineage>
</organism>
<dbReference type="Gene3D" id="2.40.70.10">
    <property type="entry name" value="Acid Proteases"/>
    <property type="match status" value="1"/>
</dbReference>
<accession>A0ABS8S1M0</accession>
<evidence type="ECO:0000313" key="2">
    <source>
        <dbReference type="Proteomes" id="UP000823775"/>
    </source>
</evidence>
<keyword evidence="2" id="KW-1185">Reference proteome</keyword>
<comment type="caution">
    <text evidence="1">The sequence shown here is derived from an EMBL/GenBank/DDBJ whole genome shotgun (WGS) entry which is preliminary data.</text>
</comment>
<proteinExistence type="predicted"/>
<dbReference type="Proteomes" id="UP000823775">
    <property type="component" value="Unassembled WGS sequence"/>
</dbReference>
<protein>
    <recommendedName>
        <fullName evidence="3">Peptidase A2 domain-containing protein</fullName>
    </recommendedName>
</protein>
<dbReference type="EMBL" id="JACEIK010000220">
    <property type="protein sequence ID" value="MCD7452713.1"/>
    <property type="molecule type" value="Genomic_DNA"/>
</dbReference>
<dbReference type="InterPro" id="IPR021109">
    <property type="entry name" value="Peptidase_aspartic_dom_sf"/>
</dbReference>
<evidence type="ECO:0000313" key="1">
    <source>
        <dbReference type="EMBL" id="MCD7452713.1"/>
    </source>
</evidence>
<gene>
    <name evidence="1" type="ORF">HAX54_017932</name>
</gene>
<evidence type="ECO:0008006" key="3">
    <source>
        <dbReference type="Google" id="ProtNLM"/>
    </source>
</evidence>